<keyword evidence="16" id="KW-1185">Reference proteome</keyword>
<proteinExistence type="inferred from homology"/>
<feature type="compositionally biased region" description="Polar residues" evidence="10">
    <location>
        <begin position="366"/>
        <end position="375"/>
    </location>
</feature>
<dbReference type="GO" id="GO:0043015">
    <property type="term" value="F:gamma-tubulin binding"/>
    <property type="evidence" value="ECO:0007669"/>
    <property type="project" value="InterPro"/>
</dbReference>
<evidence type="ECO:0000256" key="2">
    <source>
        <dbReference type="ARBA" id="ARBA00008179"/>
    </source>
</evidence>
<feature type="domain" description="Cep57 centrosome microtubule-binding" evidence="12">
    <location>
        <begin position="300"/>
        <end position="362"/>
    </location>
</feature>
<feature type="compositionally biased region" description="Polar residues" evidence="10">
    <location>
        <begin position="401"/>
        <end position="415"/>
    </location>
</feature>
<dbReference type="Pfam" id="PF14073">
    <property type="entry name" value="Cep57_CLD"/>
    <property type="match status" value="1"/>
</dbReference>
<gene>
    <name evidence="15" type="ORF">J4Q44_G00321630</name>
</gene>
<dbReference type="GO" id="GO:0005813">
    <property type="term" value="C:centrosome"/>
    <property type="evidence" value="ECO:0007669"/>
    <property type="project" value="UniProtKB-SubCell"/>
</dbReference>
<dbReference type="GO" id="GO:0003677">
    <property type="term" value="F:DNA binding"/>
    <property type="evidence" value="ECO:0007669"/>
    <property type="project" value="InterPro"/>
</dbReference>
<evidence type="ECO:0000256" key="4">
    <source>
        <dbReference type="ARBA" id="ARBA00022701"/>
    </source>
</evidence>
<dbReference type="Pfam" id="PF06657">
    <property type="entry name" value="Cep57_MT_bd"/>
    <property type="match status" value="1"/>
</dbReference>
<dbReference type="GO" id="GO:0006313">
    <property type="term" value="P:DNA transposition"/>
    <property type="evidence" value="ECO:0007669"/>
    <property type="project" value="InterPro"/>
</dbReference>
<evidence type="ECO:0000256" key="1">
    <source>
        <dbReference type="ARBA" id="ARBA00004300"/>
    </source>
</evidence>
<evidence type="ECO:0000256" key="3">
    <source>
        <dbReference type="ARBA" id="ARBA00022490"/>
    </source>
</evidence>
<feature type="domain" description="Tc1-like transposase DDE" evidence="13">
    <location>
        <begin position="572"/>
        <end position="628"/>
    </location>
</feature>
<dbReference type="GO" id="GO:0015074">
    <property type="term" value="P:DNA integration"/>
    <property type="evidence" value="ECO:0007669"/>
    <property type="project" value="InterPro"/>
</dbReference>
<dbReference type="InterPro" id="IPR036388">
    <property type="entry name" value="WH-like_DNA-bd_sf"/>
</dbReference>
<comment type="similarity">
    <text evidence="2">Belongs to the translokin family.</text>
</comment>
<evidence type="ECO:0000259" key="14">
    <source>
        <dbReference type="Pfam" id="PF14073"/>
    </source>
</evidence>
<feature type="domain" description="Transposase Tc1-like" evidence="11">
    <location>
        <begin position="453"/>
        <end position="522"/>
    </location>
</feature>
<dbReference type="GO" id="GO:0042802">
    <property type="term" value="F:identical protein binding"/>
    <property type="evidence" value="ECO:0007669"/>
    <property type="project" value="InterPro"/>
</dbReference>
<dbReference type="EMBL" id="JAGTTL010000031">
    <property type="protein sequence ID" value="KAK6297580.1"/>
    <property type="molecule type" value="Genomic_DNA"/>
</dbReference>
<dbReference type="GO" id="GO:0008017">
    <property type="term" value="F:microtubule binding"/>
    <property type="evidence" value="ECO:0007669"/>
    <property type="project" value="InterPro"/>
</dbReference>
<evidence type="ECO:0000313" key="16">
    <source>
        <dbReference type="Proteomes" id="UP001356427"/>
    </source>
</evidence>
<dbReference type="InterPro" id="IPR024957">
    <property type="entry name" value="Cep57_MT-bd_dom"/>
</dbReference>
<dbReference type="Gene3D" id="1.20.58.90">
    <property type="match status" value="1"/>
</dbReference>
<evidence type="ECO:0000256" key="8">
    <source>
        <dbReference type="ARBA" id="ARBA00042578"/>
    </source>
</evidence>
<evidence type="ECO:0000313" key="15">
    <source>
        <dbReference type="EMBL" id="KAK6297580.1"/>
    </source>
</evidence>
<keyword evidence="4" id="KW-0493">Microtubule</keyword>
<evidence type="ECO:0000259" key="13">
    <source>
        <dbReference type="Pfam" id="PF13358"/>
    </source>
</evidence>
<accession>A0AAN8L4G8</accession>
<protein>
    <recommendedName>
        <fullName evidence="7">Centrosomal protein 57kDa-like protein 1</fullName>
    </recommendedName>
    <alternativeName>
        <fullName evidence="8">Cep57-related protein</fullName>
    </alternativeName>
</protein>
<keyword evidence="3" id="KW-0963">Cytoplasm</keyword>
<evidence type="ECO:0000259" key="12">
    <source>
        <dbReference type="Pfam" id="PF06657"/>
    </source>
</evidence>
<sequence>MNLQNITPQVYRTTPDAGSKAVIAALKTLQEKILRLEQERKQAEKNVKQFSQAAHGYEHSVTPCYATEADGSRKKERVTPLQGAEARCQLLEKQLDYMRKMVENAEKDKNTLTEKQVSLQKQRLQNSSDAHTPLEKLEKLERDCLKLSKTQSVAERKIELLEQKLLEEEHERKLVQEKADELQRELETNLRLCPVDPDEVKPKKKSKTASRKTSLVRQEAPAPPGFPKNKLPFVAGTSTSPSHSVHANMQSILHMMKHHQPQLCERVRSLRRSGSTGARRALHRAPSTSPPGPAGLALGSLSELLLALQDELGQMSFEHQELVCQMDETRRRETREDLERELELLVKRMEEKGSQITKLRKHQQTVDKLTQNPQNPCRRATSEDGRSKGGSGVRPLPPSPVKTTSRGDSKLSTMAKTKELSKDVRDKIVDLHKAGMGYRPSPSSLISPRGVAMIMRTVRNQPRTTREDLVNDLKAAGTIVTKKTIGNTLRREGLKSCSARKVPLLKKAHIQARLKFANEHLNDSEENWVKVLWSDETKMDLFGINSTRRVWRRRNAAYDPKNTIPTVNMEHDNDPKHTAKATKEWLKKKHIKVLEWPSQSPDLNPIENLWRELKVRVAKRQPRNLNDLEKICKEEWDKIHPEMCANLVANYKKRLTSVIANKGFATKCTSATLKVSILGPTLFSVYINDVALAAGDARIHLYADDTIFSLVTIATPTRSLRSSRYISLVIPKANTSFGRHSFQFSATNDWNELQKSLKLETLISLTNFKHQFSFQSLAAENWKEWRPKEVLALGMTSEIYLLERRLRMDLRGRRNGKPVETTDDCAGRPVVMDRRGSVSTLGELKDCHMGVGGQRGGNVTLCAAISNHGVVHHHANLGPYNTHQLLIFLNHMRDALLGQQDEHPIYVVVWDNYKRHLSTTSNSHTPNSTMAKTKELSKDTRNKIVDLHQAGKTESAIAPHYRSCTVTRLLLLHNNDTQASARRKRSSIMILTHPL</sequence>
<evidence type="ECO:0000259" key="11">
    <source>
        <dbReference type="Pfam" id="PF01498"/>
    </source>
</evidence>
<evidence type="ECO:0000256" key="10">
    <source>
        <dbReference type="SAM" id="MobiDB-lite"/>
    </source>
</evidence>
<dbReference type="Proteomes" id="UP001356427">
    <property type="component" value="Unassembled WGS sequence"/>
</dbReference>
<evidence type="ECO:0000256" key="7">
    <source>
        <dbReference type="ARBA" id="ARBA00041218"/>
    </source>
</evidence>
<dbReference type="PANTHER" id="PTHR19336:SF10">
    <property type="entry name" value="CENTROSOMAL PROTEIN CEP57L1"/>
    <property type="match status" value="1"/>
</dbReference>
<dbReference type="InterPro" id="IPR038717">
    <property type="entry name" value="Tc1-like_DDE_dom"/>
</dbReference>
<organism evidence="15 16">
    <name type="scientific">Coregonus suidteri</name>
    <dbReference type="NCBI Taxonomy" id="861788"/>
    <lineage>
        <taxon>Eukaryota</taxon>
        <taxon>Metazoa</taxon>
        <taxon>Chordata</taxon>
        <taxon>Craniata</taxon>
        <taxon>Vertebrata</taxon>
        <taxon>Euteleostomi</taxon>
        <taxon>Actinopterygii</taxon>
        <taxon>Neopterygii</taxon>
        <taxon>Teleostei</taxon>
        <taxon>Protacanthopterygii</taxon>
        <taxon>Salmoniformes</taxon>
        <taxon>Salmonidae</taxon>
        <taxon>Coregoninae</taxon>
        <taxon>Coregonus</taxon>
    </lineage>
</organism>
<feature type="domain" description="Cep57 centrosome localisation" evidence="14">
    <location>
        <begin position="21"/>
        <end position="192"/>
    </location>
</feature>
<dbReference type="PANTHER" id="PTHR19336">
    <property type="entry name" value="UNCHARACTERIZED DUF1167"/>
    <property type="match status" value="1"/>
</dbReference>
<evidence type="ECO:0000256" key="5">
    <source>
        <dbReference type="ARBA" id="ARBA00023054"/>
    </source>
</evidence>
<dbReference type="Pfam" id="PF01498">
    <property type="entry name" value="HTH_Tnp_Tc3_2"/>
    <property type="match status" value="1"/>
</dbReference>
<comment type="subcellular location">
    <subcellularLocation>
        <location evidence="1">Cytoplasm</location>
        <location evidence="1">Cytoskeleton</location>
        <location evidence="1">Microtubule organizing center</location>
        <location evidence="1">Centrosome</location>
    </subcellularLocation>
</comment>
<dbReference type="InterPro" id="IPR002492">
    <property type="entry name" value="Transposase_Tc1-like"/>
</dbReference>
<feature type="region of interest" description="Disordered" evidence="10">
    <location>
        <begin position="274"/>
        <end position="294"/>
    </location>
</feature>
<feature type="coiled-coil region" evidence="9">
    <location>
        <begin position="19"/>
        <end position="53"/>
    </location>
</feature>
<comment type="caution">
    <text evidence="15">The sequence shown here is derived from an EMBL/GenBank/DDBJ whole genome shotgun (WGS) entry which is preliminary data.</text>
</comment>
<keyword evidence="6" id="KW-0206">Cytoskeleton</keyword>
<feature type="coiled-coil region" evidence="9">
    <location>
        <begin position="81"/>
        <end position="192"/>
    </location>
</feature>
<evidence type="ECO:0000256" key="9">
    <source>
        <dbReference type="SAM" id="Coils"/>
    </source>
</evidence>
<dbReference type="InterPro" id="IPR051756">
    <property type="entry name" value="Centrosomal_MT-associated"/>
</dbReference>
<dbReference type="Gene3D" id="1.10.10.10">
    <property type="entry name" value="Winged helix-like DNA-binding domain superfamily/Winged helix DNA-binding domain"/>
    <property type="match status" value="2"/>
</dbReference>
<dbReference type="AlphaFoldDB" id="A0AAN8L4G8"/>
<feature type="region of interest" description="Disordered" evidence="10">
    <location>
        <begin position="353"/>
        <end position="418"/>
    </location>
</feature>
<dbReference type="Pfam" id="PF13358">
    <property type="entry name" value="DDE_3"/>
    <property type="match status" value="1"/>
</dbReference>
<dbReference type="GO" id="GO:0005874">
    <property type="term" value="C:microtubule"/>
    <property type="evidence" value="ECO:0007669"/>
    <property type="project" value="UniProtKB-KW"/>
</dbReference>
<dbReference type="InterPro" id="IPR036397">
    <property type="entry name" value="RNaseH_sf"/>
</dbReference>
<name>A0AAN8L4G8_9TELE</name>
<keyword evidence="5 9" id="KW-0175">Coiled coil</keyword>
<dbReference type="InterPro" id="IPR025913">
    <property type="entry name" value="Cep57_CLD"/>
</dbReference>
<reference evidence="15 16" key="1">
    <citation type="submission" date="2021-04" db="EMBL/GenBank/DDBJ databases">
        <authorList>
            <person name="De Guttry C."/>
            <person name="Zahm M."/>
            <person name="Klopp C."/>
            <person name="Cabau C."/>
            <person name="Louis A."/>
            <person name="Berthelot C."/>
            <person name="Parey E."/>
            <person name="Roest Crollius H."/>
            <person name="Montfort J."/>
            <person name="Robinson-Rechavi M."/>
            <person name="Bucao C."/>
            <person name="Bouchez O."/>
            <person name="Gislard M."/>
            <person name="Lluch J."/>
            <person name="Milhes M."/>
            <person name="Lampietro C."/>
            <person name="Lopez Roques C."/>
            <person name="Donnadieu C."/>
            <person name="Braasch I."/>
            <person name="Desvignes T."/>
            <person name="Postlethwait J."/>
            <person name="Bobe J."/>
            <person name="Wedekind C."/>
            <person name="Guiguen Y."/>
        </authorList>
    </citation>
    <scope>NUCLEOTIDE SEQUENCE [LARGE SCALE GENOMIC DNA]</scope>
    <source>
        <strain evidence="15">Cs_M1</strain>
        <tissue evidence="15">Blood</tissue>
    </source>
</reference>
<dbReference type="Gene3D" id="3.30.420.10">
    <property type="entry name" value="Ribonuclease H-like superfamily/Ribonuclease H"/>
    <property type="match status" value="2"/>
</dbReference>
<evidence type="ECO:0000256" key="6">
    <source>
        <dbReference type="ARBA" id="ARBA00023212"/>
    </source>
</evidence>
<feature type="region of interest" description="Disordered" evidence="10">
    <location>
        <begin position="195"/>
        <end position="231"/>
    </location>
</feature>